<evidence type="ECO:0000313" key="2">
    <source>
        <dbReference type="EMBL" id="MFD1166466.1"/>
    </source>
</evidence>
<feature type="region of interest" description="Disordered" evidence="1">
    <location>
        <begin position="1"/>
        <end position="50"/>
    </location>
</feature>
<proteinExistence type="predicted"/>
<feature type="compositionally biased region" description="Basic and acidic residues" evidence="1">
    <location>
        <begin position="18"/>
        <end position="41"/>
    </location>
</feature>
<protein>
    <submittedName>
        <fullName evidence="2">Uncharacterized protein</fullName>
    </submittedName>
</protein>
<sequence length="67" mass="7200">MQETDHPGLLGNVVIPVRGHDPKKRSVEEKIRKGPGSDHAHQPAKRPCVAIPGTGLTAMLADPARME</sequence>
<keyword evidence="3" id="KW-1185">Reference proteome</keyword>
<evidence type="ECO:0000256" key="1">
    <source>
        <dbReference type="SAM" id="MobiDB-lite"/>
    </source>
</evidence>
<dbReference type="Proteomes" id="UP001597205">
    <property type="component" value="Unassembled WGS sequence"/>
</dbReference>
<evidence type="ECO:0000313" key="3">
    <source>
        <dbReference type="Proteomes" id="UP001597205"/>
    </source>
</evidence>
<name>A0ABW3RMS7_9SPHI</name>
<comment type="caution">
    <text evidence="2">The sequence shown here is derived from an EMBL/GenBank/DDBJ whole genome shotgun (WGS) entry which is preliminary data.</text>
</comment>
<dbReference type="EMBL" id="JBHTKY010000019">
    <property type="protein sequence ID" value="MFD1166466.1"/>
    <property type="molecule type" value="Genomic_DNA"/>
</dbReference>
<accession>A0ABW3RMS7</accession>
<dbReference type="RefSeq" id="WP_380897143.1">
    <property type="nucleotide sequence ID" value="NZ_JBHTKY010000019.1"/>
</dbReference>
<reference evidence="3" key="1">
    <citation type="journal article" date="2019" name="Int. J. Syst. Evol. Microbiol.">
        <title>The Global Catalogue of Microorganisms (GCM) 10K type strain sequencing project: providing services to taxonomists for standard genome sequencing and annotation.</title>
        <authorList>
            <consortium name="The Broad Institute Genomics Platform"/>
            <consortium name="The Broad Institute Genome Sequencing Center for Infectious Disease"/>
            <person name="Wu L."/>
            <person name="Ma J."/>
        </authorList>
    </citation>
    <scope>NUCLEOTIDE SEQUENCE [LARGE SCALE GENOMIC DNA]</scope>
    <source>
        <strain evidence="3">CCUG 52468</strain>
    </source>
</reference>
<organism evidence="2 3">
    <name type="scientific">Sphingobacterium daejeonense</name>
    <dbReference type="NCBI Taxonomy" id="371142"/>
    <lineage>
        <taxon>Bacteria</taxon>
        <taxon>Pseudomonadati</taxon>
        <taxon>Bacteroidota</taxon>
        <taxon>Sphingobacteriia</taxon>
        <taxon>Sphingobacteriales</taxon>
        <taxon>Sphingobacteriaceae</taxon>
        <taxon>Sphingobacterium</taxon>
    </lineage>
</organism>
<gene>
    <name evidence="2" type="ORF">ACFQ2C_12700</name>
</gene>